<dbReference type="STRING" id="47427.A0A2H3DT77"/>
<protein>
    <submittedName>
        <fullName evidence="1">Uncharacterized protein</fullName>
    </submittedName>
</protein>
<name>A0A2H3DT77_ARMGA</name>
<dbReference type="InParanoid" id="A0A2H3DT77"/>
<keyword evidence="2" id="KW-1185">Reference proteome</keyword>
<reference evidence="2" key="1">
    <citation type="journal article" date="2017" name="Nat. Ecol. Evol.">
        <title>Genome expansion and lineage-specific genetic innovations in the forest pathogenic fungi Armillaria.</title>
        <authorList>
            <person name="Sipos G."/>
            <person name="Prasanna A.N."/>
            <person name="Walter M.C."/>
            <person name="O'Connor E."/>
            <person name="Balint B."/>
            <person name="Krizsan K."/>
            <person name="Kiss B."/>
            <person name="Hess J."/>
            <person name="Varga T."/>
            <person name="Slot J."/>
            <person name="Riley R."/>
            <person name="Boka B."/>
            <person name="Rigling D."/>
            <person name="Barry K."/>
            <person name="Lee J."/>
            <person name="Mihaltcheva S."/>
            <person name="LaButti K."/>
            <person name="Lipzen A."/>
            <person name="Waldron R."/>
            <person name="Moloney N.M."/>
            <person name="Sperisen C."/>
            <person name="Kredics L."/>
            <person name="Vagvoelgyi C."/>
            <person name="Patrignani A."/>
            <person name="Fitzpatrick D."/>
            <person name="Nagy I."/>
            <person name="Doyle S."/>
            <person name="Anderson J.B."/>
            <person name="Grigoriev I.V."/>
            <person name="Gueldener U."/>
            <person name="Muensterkoetter M."/>
            <person name="Nagy L.G."/>
        </authorList>
    </citation>
    <scope>NUCLEOTIDE SEQUENCE [LARGE SCALE GENOMIC DNA]</scope>
    <source>
        <strain evidence="2">Ar21-2</strain>
    </source>
</reference>
<evidence type="ECO:0000313" key="2">
    <source>
        <dbReference type="Proteomes" id="UP000217790"/>
    </source>
</evidence>
<evidence type="ECO:0000313" key="1">
    <source>
        <dbReference type="EMBL" id="PBK90636.1"/>
    </source>
</evidence>
<sequence>MNVVQDNYWKDTIELLTVEIMPTLFTNKLSQTMQQSYLNLNDDRKRMLFQRFPPIFYIIFYFTTLPEYSNNPINGMYIFPAWSAMTITCLLNDLKYNFPFLLRCLRPMHVEWIEYYKSHLAEEHEYLVVTVKESSGTWQRGFSRWRQAHMDWTSYAVCQGYRFGKNLAVGGDKTLEKVKLQQWEEAKVVMGQEFDASLRLYSLGHRQDSPCRRVAHFTPNLSTIAGANICFADIWSTHGEMKPI</sequence>
<proteinExistence type="predicted"/>
<accession>A0A2H3DT77</accession>
<gene>
    <name evidence="1" type="ORF">ARMGADRAFT_1032189</name>
</gene>
<organism evidence="1 2">
    <name type="scientific">Armillaria gallica</name>
    <name type="common">Bulbous honey fungus</name>
    <name type="synonym">Armillaria bulbosa</name>
    <dbReference type="NCBI Taxonomy" id="47427"/>
    <lineage>
        <taxon>Eukaryota</taxon>
        <taxon>Fungi</taxon>
        <taxon>Dikarya</taxon>
        <taxon>Basidiomycota</taxon>
        <taxon>Agaricomycotina</taxon>
        <taxon>Agaricomycetes</taxon>
        <taxon>Agaricomycetidae</taxon>
        <taxon>Agaricales</taxon>
        <taxon>Marasmiineae</taxon>
        <taxon>Physalacriaceae</taxon>
        <taxon>Armillaria</taxon>
    </lineage>
</organism>
<dbReference type="AlphaFoldDB" id="A0A2H3DT77"/>
<dbReference type="EMBL" id="KZ293664">
    <property type="protein sequence ID" value="PBK90636.1"/>
    <property type="molecule type" value="Genomic_DNA"/>
</dbReference>
<dbReference type="Proteomes" id="UP000217790">
    <property type="component" value="Unassembled WGS sequence"/>
</dbReference>